<organism evidence="1 2">
    <name type="scientific">Komagataella pastoris</name>
    <name type="common">Yeast</name>
    <name type="synonym">Pichia pastoris</name>
    <dbReference type="NCBI Taxonomy" id="4922"/>
    <lineage>
        <taxon>Eukaryota</taxon>
        <taxon>Fungi</taxon>
        <taxon>Dikarya</taxon>
        <taxon>Ascomycota</taxon>
        <taxon>Saccharomycotina</taxon>
        <taxon>Pichiomycetes</taxon>
        <taxon>Pichiales</taxon>
        <taxon>Pichiaceae</taxon>
        <taxon>Komagataella</taxon>
    </lineage>
</organism>
<sequence>MICIPTLQVHSNLSHRSIYSFLLQLKPLHLPGFCAANSVPSSIRQVPHPFIPFDMSRQRVFSSYLLVCEFSTCLRVWRASLPGVRTFLSYPNINTTRYTS</sequence>
<dbReference type="Proteomes" id="UP000094565">
    <property type="component" value="Chromosome 2"/>
</dbReference>
<evidence type="ECO:0000313" key="2">
    <source>
        <dbReference type="Proteomes" id="UP000094565"/>
    </source>
</evidence>
<dbReference type="EMBL" id="CP014585">
    <property type="protein sequence ID" value="ANZ75406.1"/>
    <property type="molecule type" value="Genomic_DNA"/>
</dbReference>
<dbReference type="AlphaFoldDB" id="A0A1B2JBJ5"/>
<reference evidence="1 2" key="1">
    <citation type="submission" date="2016-02" db="EMBL/GenBank/DDBJ databases">
        <title>Comparative genomic and transcriptomic foundation for Pichia pastoris.</title>
        <authorList>
            <person name="Love K.R."/>
            <person name="Shah K.A."/>
            <person name="Whittaker C.A."/>
            <person name="Wu J."/>
            <person name="Bartlett M.C."/>
            <person name="Ma D."/>
            <person name="Leeson R.L."/>
            <person name="Priest M."/>
            <person name="Young S.K."/>
            <person name="Love J.C."/>
        </authorList>
    </citation>
    <scope>NUCLEOTIDE SEQUENCE [LARGE SCALE GENOMIC DNA]</scope>
    <source>
        <strain evidence="1 2">ATCC 28485</strain>
    </source>
</reference>
<gene>
    <name evidence="1" type="ORF">ATY40_BA7501991</name>
</gene>
<protein>
    <submittedName>
        <fullName evidence="1">BA75_01991T0</fullName>
    </submittedName>
</protein>
<accession>A0A1B2JBJ5</accession>
<proteinExistence type="predicted"/>
<evidence type="ECO:0000313" key="1">
    <source>
        <dbReference type="EMBL" id="ANZ75406.1"/>
    </source>
</evidence>
<keyword evidence="2" id="KW-1185">Reference proteome</keyword>
<name>A0A1B2JBJ5_PICPA</name>